<reference evidence="9 10" key="1">
    <citation type="submission" date="2019-10" db="EMBL/GenBank/DDBJ databases">
        <title>Complete genome sequence of Variovorax paradoxus 5C-2.</title>
        <authorList>
            <person name="Gogoleva N.E."/>
            <person name="Balkin A.S."/>
        </authorList>
    </citation>
    <scope>NUCLEOTIDE SEQUENCE [LARGE SCALE GENOMIC DNA]</scope>
    <source>
        <strain evidence="9 10">5C-2</strain>
    </source>
</reference>
<feature type="transmembrane region" description="Helical" evidence="8">
    <location>
        <begin position="188"/>
        <end position="204"/>
    </location>
</feature>
<evidence type="ECO:0000313" key="10">
    <source>
        <dbReference type="Proteomes" id="UP000326780"/>
    </source>
</evidence>
<evidence type="ECO:0000256" key="6">
    <source>
        <dbReference type="ARBA" id="ARBA00022989"/>
    </source>
</evidence>
<dbReference type="InterPro" id="IPR052017">
    <property type="entry name" value="TSUP"/>
</dbReference>
<accession>A0A5Q0M982</accession>
<feature type="transmembrane region" description="Helical" evidence="8">
    <location>
        <begin position="210"/>
        <end position="226"/>
    </location>
</feature>
<evidence type="ECO:0000256" key="4">
    <source>
        <dbReference type="ARBA" id="ARBA00022475"/>
    </source>
</evidence>
<feature type="transmembrane region" description="Helical" evidence="8">
    <location>
        <begin position="162"/>
        <end position="181"/>
    </location>
</feature>
<dbReference type="Pfam" id="PF01925">
    <property type="entry name" value="TauE"/>
    <property type="match status" value="1"/>
</dbReference>
<feature type="transmembrane region" description="Helical" evidence="8">
    <location>
        <begin position="12"/>
        <end position="33"/>
    </location>
</feature>
<name>A0A5Q0M982_VARPD</name>
<evidence type="ECO:0000313" key="9">
    <source>
        <dbReference type="EMBL" id="QFZ84982.1"/>
    </source>
</evidence>
<feature type="transmembrane region" description="Helical" evidence="8">
    <location>
        <begin position="84"/>
        <end position="103"/>
    </location>
</feature>
<dbReference type="EMBL" id="CP045644">
    <property type="protein sequence ID" value="QFZ84982.1"/>
    <property type="molecule type" value="Genomic_DNA"/>
</dbReference>
<keyword evidence="3" id="KW-0813">Transport</keyword>
<evidence type="ECO:0000256" key="7">
    <source>
        <dbReference type="ARBA" id="ARBA00023136"/>
    </source>
</evidence>
<organism evidence="9 10">
    <name type="scientific">Variovorax paradoxus</name>
    <dbReference type="NCBI Taxonomy" id="34073"/>
    <lineage>
        <taxon>Bacteria</taxon>
        <taxon>Pseudomonadati</taxon>
        <taxon>Pseudomonadota</taxon>
        <taxon>Betaproteobacteria</taxon>
        <taxon>Burkholderiales</taxon>
        <taxon>Comamonadaceae</taxon>
        <taxon>Variovorax</taxon>
    </lineage>
</organism>
<comment type="similarity">
    <text evidence="2 8">Belongs to the 4-toluene sulfonate uptake permease (TSUP) (TC 2.A.102) family.</text>
</comment>
<dbReference type="PANTHER" id="PTHR30269">
    <property type="entry name" value="TRANSMEMBRANE PROTEIN YFCA"/>
    <property type="match status" value="1"/>
</dbReference>
<keyword evidence="5 8" id="KW-0812">Transmembrane</keyword>
<dbReference type="GO" id="GO:0005886">
    <property type="term" value="C:plasma membrane"/>
    <property type="evidence" value="ECO:0007669"/>
    <property type="project" value="UniProtKB-SubCell"/>
</dbReference>
<gene>
    <name evidence="9" type="ORF">GFK26_20545</name>
</gene>
<evidence type="ECO:0000256" key="5">
    <source>
        <dbReference type="ARBA" id="ARBA00022692"/>
    </source>
</evidence>
<keyword evidence="7 8" id="KW-0472">Membrane</keyword>
<protein>
    <recommendedName>
        <fullName evidence="8">Probable membrane transporter protein</fullName>
    </recommendedName>
</protein>
<evidence type="ECO:0000256" key="1">
    <source>
        <dbReference type="ARBA" id="ARBA00004651"/>
    </source>
</evidence>
<dbReference type="RefSeq" id="WP_153283599.1">
    <property type="nucleotide sequence ID" value="NZ_CP045644.1"/>
</dbReference>
<keyword evidence="6 8" id="KW-1133">Transmembrane helix</keyword>
<dbReference type="AlphaFoldDB" id="A0A5Q0M982"/>
<feature type="transmembrane region" description="Helical" evidence="8">
    <location>
        <begin position="139"/>
        <end position="156"/>
    </location>
</feature>
<evidence type="ECO:0000256" key="2">
    <source>
        <dbReference type="ARBA" id="ARBA00009142"/>
    </source>
</evidence>
<feature type="transmembrane region" description="Helical" evidence="8">
    <location>
        <begin position="238"/>
        <end position="256"/>
    </location>
</feature>
<evidence type="ECO:0000256" key="8">
    <source>
        <dbReference type="RuleBase" id="RU363041"/>
    </source>
</evidence>
<evidence type="ECO:0000256" key="3">
    <source>
        <dbReference type="ARBA" id="ARBA00022448"/>
    </source>
</evidence>
<dbReference type="InterPro" id="IPR002781">
    <property type="entry name" value="TM_pro_TauE-like"/>
</dbReference>
<sequence length="270" mass="28169">MDTISFLIGDHSLSILFILAGVAFLAGAFDAIAGGGGLITVPALVIAGLDPVSAIATSKLQATLGAVSATRNFARAGLIEWHRIWPAALLACFGSVIGALVVSSVPQQLVRNGLPFLLITMALYFALSPKMTDDDAEQRISMAAFCATAAVVIGFYDGAFGPGTGSFFMIAFVLLLGYGVVRATAHTKLLNLASILGSLSIYLFQGLVHWRIGVVMGLGAFIGAQVGSKLAIRAGAKLIRPLLMVVCCAIAFKLMLDPAHPVYRWIAGST</sequence>
<proteinExistence type="inferred from homology"/>
<comment type="subcellular location">
    <subcellularLocation>
        <location evidence="1 8">Cell membrane</location>
        <topology evidence="1 8">Multi-pass membrane protein</topology>
    </subcellularLocation>
</comment>
<feature type="transmembrane region" description="Helical" evidence="8">
    <location>
        <begin position="109"/>
        <end position="127"/>
    </location>
</feature>
<dbReference type="PANTHER" id="PTHR30269:SF0">
    <property type="entry name" value="MEMBRANE TRANSPORTER PROTEIN YFCA-RELATED"/>
    <property type="match status" value="1"/>
</dbReference>
<dbReference type="Proteomes" id="UP000326780">
    <property type="component" value="Chromosome"/>
</dbReference>
<keyword evidence="4 8" id="KW-1003">Cell membrane</keyword>